<dbReference type="RefSeq" id="WP_092983067.1">
    <property type="nucleotide sequence ID" value="NZ_FOYQ01000002.1"/>
</dbReference>
<dbReference type="EMBL" id="FOYQ01000002">
    <property type="protein sequence ID" value="SFR53075.1"/>
    <property type="molecule type" value="Genomic_DNA"/>
</dbReference>
<dbReference type="InterPro" id="IPR014922">
    <property type="entry name" value="YdhG-like"/>
</dbReference>
<proteinExistence type="predicted"/>
<name>A0A1I6HF00_9FLAO</name>
<evidence type="ECO:0000259" key="1">
    <source>
        <dbReference type="Pfam" id="PF08818"/>
    </source>
</evidence>
<dbReference type="Proteomes" id="UP000199534">
    <property type="component" value="Unassembled WGS sequence"/>
</dbReference>
<dbReference type="SUPFAM" id="SSF159888">
    <property type="entry name" value="YdhG-like"/>
    <property type="match status" value="1"/>
</dbReference>
<dbReference type="AlphaFoldDB" id="A0A1I6HF00"/>
<feature type="domain" description="YdhG-like" evidence="1">
    <location>
        <begin position="16"/>
        <end position="109"/>
    </location>
</feature>
<dbReference type="STRING" id="400055.SAMN04490243_2669"/>
<accession>A0A1I6HF00</accession>
<dbReference type="Gene3D" id="3.90.1150.200">
    <property type="match status" value="1"/>
</dbReference>
<sequence>MNPAEQYILDSAEPFRSILLQLQATIESLLPEAELRFSYKIPFYYLAGKPFCFLNQTGDYVDVGFWHSAYLKENRFAMVSEGRKVMLSLRYRSLEEIEMKLLRAVLLEAEQYKGLPYQPR</sequence>
<dbReference type="Pfam" id="PF08818">
    <property type="entry name" value="DUF1801"/>
    <property type="match status" value="1"/>
</dbReference>
<dbReference type="OrthoDB" id="670608at2"/>
<protein>
    <recommendedName>
        <fullName evidence="1">YdhG-like domain-containing protein</fullName>
    </recommendedName>
</protein>
<keyword evidence="3" id="KW-1185">Reference proteome</keyword>
<evidence type="ECO:0000313" key="3">
    <source>
        <dbReference type="Proteomes" id="UP000199534"/>
    </source>
</evidence>
<evidence type="ECO:0000313" key="2">
    <source>
        <dbReference type="EMBL" id="SFR53075.1"/>
    </source>
</evidence>
<gene>
    <name evidence="2" type="ORF">SAMN04490243_2669</name>
</gene>
<reference evidence="2 3" key="1">
    <citation type="submission" date="2016-10" db="EMBL/GenBank/DDBJ databases">
        <authorList>
            <person name="de Groot N.N."/>
        </authorList>
    </citation>
    <scope>NUCLEOTIDE SEQUENCE [LARGE SCALE GENOMIC DNA]</scope>
    <source>
        <strain evidence="2 3">DSM 21019</strain>
    </source>
</reference>
<organism evidence="2 3">
    <name type="scientific">Robiginitalea myxolifaciens</name>
    <dbReference type="NCBI Taxonomy" id="400055"/>
    <lineage>
        <taxon>Bacteria</taxon>
        <taxon>Pseudomonadati</taxon>
        <taxon>Bacteroidota</taxon>
        <taxon>Flavobacteriia</taxon>
        <taxon>Flavobacteriales</taxon>
        <taxon>Flavobacteriaceae</taxon>
        <taxon>Robiginitalea</taxon>
    </lineage>
</organism>